<organism evidence="1 2">
    <name type="scientific">Pseudonocardia eucalypti</name>
    <dbReference type="NCBI Taxonomy" id="648755"/>
    <lineage>
        <taxon>Bacteria</taxon>
        <taxon>Bacillati</taxon>
        <taxon>Actinomycetota</taxon>
        <taxon>Actinomycetes</taxon>
        <taxon>Pseudonocardiales</taxon>
        <taxon>Pseudonocardiaceae</taxon>
        <taxon>Pseudonocardia</taxon>
    </lineage>
</organism>
<evidence type="ECO:0000313" key="2">
    <source>
        <dbReference type="Proteomes" id="UP001428817"/>
    </source>
</evidence>
<comment type="caution">
    <text evidence="1">The sequence shown here is derived from an EMBL/GenBank/DDBJ whole genome shotgun (WGS) entry which is preliminary data.</text>
</comment>
<dbReference type="InterPro" id="IPR025855">
    <property type="entry name" value="Replic_Relax"/>
</dbReference>
<accession>A0ABP9Q2W3</accession>
<proteinExistence type="predicted"/>
<keyword evidence="2" id="KW-1185">Reference proteome</keyword>
<protein>
    <recommendedName>
        <fullName evidence="3">Replication-relaxation</fullName>
    </recommendedName>
</protein>
<gene>
    <name evidence="1" type="ORF">GCM10023321_26200</name>
</gene>
<dbReference type="RefSeq" id="WP_185061587.1">
    <property type="nucleotide sequence ID" value="NZ_BAABJP010000008.1"/>
</dbReference>
<dbReference type="Proteomes" id="UP001428817">
    <property type="component" value="Unassembled WGS sequence"/>
</dbReference>
<dbReference type="EMBL" id="BAABJP010000008">
    <property type="protein sequence ID" value="GAA5154416.1"/>
    <property type="molecule type" value="Genomic_DNA"/>
</dbReference>
<name>A0ABP9Q2W3_9PSEU</name>
<evidence type="ECO:0008006" key="3">
    <source>
        <dbReference type="Google" id="ProtNLM"/>
    </source>
</evidence>
<dbReference type="Pfam" id="PF13814">
    <property type="entry name" value="Replic_Relax"/>
    <property type="match status" value="1"/>
</dbReference>
<evidence type="ECO:0000313" key="1">
    <source>
        <dbReference type="EMBL" id="GAA5154416.1"/>
    </source>
</evidence>
<sequence length="305" mass="34437">MTQLPFKIGAADEPILIALARFFFLTAAQTSRLFYPSSRDRNREAQRRLKDLADAGYVLALDALPVRRGQAPLVYTLDAKGRSYVHGLGYEVERRFRPNEVRRATKNSPYMQHTLDAIDVLLSATCLTRDYQVECRRMLSERQLKHRPVHVEVPASPKQPLERTRTRAVIPDGWFELAVNGGPGITISVELDRGTEGQRAWREKVAALAEWAIGPYQQAFETDNLTIAVVCPDVRRRDELAAWTLSELTDRGHSIAEIFLFTAVQPTTVRPVEFFFQTHWRTPASETVISLLDAPAEGGVVPLRT</sequence>
<reference evidence="2" key="1">
    <citation type="journal article" date="2019" name="Int. J. Syst. Evol. Microbiol.">
        <title>The Global Catalogue of Microorganisms (GCM) 10K type strain sequencing project: providing services to taxonomists for standard genome sequencing and annotation.</title>
        <authorList>
            <consortium name="The Broad Institute Genomics Platform"/>
            <consortium name="The Broad Institute Genome Sequencing Center for Infectious Disease"/>
            <person name="Wu L."/>
            <person name="Ma J."/>
        </authorList>
    </citation>
    <scope>NUCLEOTIDE SEQUENCE [LARGE SCALE GENOMIC DNA]</scope>
    <source>
        <strain evidence="2">JCM 18303</strain>
    </source>
</reference>